<dbReference type="SMART" id="SM00248">
    <property type="entry name" value="ANK"/>
    <property type="match status" value="8"/>
</dbReference>
<keyword evidence="2 3" id="KW-0040">ANK repeat</keyword>
<dbReference type="Pfam" id="PF12796">
    <property type="entry name" value="Ank_2"/>
    <property type="match status" value="2"/>
</dbReference>
<dbReference type="Gene3D" id="1.25.40.20">
    <property type="entry name" value="Ankyrin repeat-containing domain"/>
    <property type="match status" value="2"/>
</dbReference>
<dbReference type="PANTHER" id="PTHR24198">
    <property type="entry name" value="ANKYRIN REPEAT AND PROTEIN KINASE DOMAIN-CONTAINING PROTEIN"/>
    <property type="match status" value="1"/>
</dbReference>
<keyword evidence="1" id="KW-0677">Repeat</keyword>
<dbReference type="SUPFAM" id="SSF48403">
    <property type="entry name" value="Ankyrin repeat"/>
    <property type="match status" value="2"/>
</dbReference>
<name>A0AAD6D5U9_9EURO</name>
<proteinExistence type="predicted"/>
<comment type="caution">
    <text evidence="4">The sequence shown here is derived from an EMBL/GenBank/DDBJ whole genome shotgun (WGS) entry which is preliminary data.</text>
</comment>
<evidence type="ECO:0000313" key="4">
    <source>
        <dbReference type="EMBL" id="KAJ5556540.1"/>
    </source>
</evidence>
<dbReference type="EMBL" id="JAQIZZ010000001">
    <property type="protein sequence ID" value="KAJ5556540.1"/>
    <property type="molecule type" value="Genomic_DNA"/>
</dbReference>
<dbReference type="InterPro" id="IPR036770">
    <property type="entry name" value="Ankyrin_rpt-contain_sf"/>
</dbReference>
<evidence type="ECO:0000256" key="1">
    <source>
        <dbReference type="ARBA" id="ARBA00022737"/>
    </source>
</evidence>
<evidence type="ECO:0000256" key="2">
    <source>
        <dbReference type="ARBA" id="ARBA00023043"/>
    </source>
</evidence>
<reference evidence="4 5" key="1">
    <citation type="journal article" date="2023" name="IMA Fungus">
        <title>Comparative genomic study of the Penicillium genus elucidates a diverse pangenome and 15 lateral gene transfer events.</title>
        <authorList>
            <person name="Petersen C."/>
            <person name="Sorensen T."/>
            <person name="Nielsen M.R."/>
            <person name="Sondergaard T.E."/>
            <person name="Sorensen J.L."/>
            <person name="Fitzpatrick D.A."/>
            <person name="Frisvad J.C."/>
            <person name="Nielsen K.L."/>
        </authorList>
    </citation>
    <scope>NUCLEOTIDE SEQUENCE [LARGE SCALE GENOMIC DNA]</scope>
    <source>
        <strain evidence="4 5">IBT 35679</strain>
    </source>
</reference>
<feature type="repeat" description="ANK" evidence="3">
    <location>
        <begin position="182"/>
        <end position="204"/>
    </location>
</feature>
<evidence type="ECO:0000313" key="5">
    <source>
        <dbReference type="Proteomes" id="UP001220324"/>
    </source>
</evidence>
<dbReference type="AlphaFoldDB" id="A0AAD6D5U9"/>
<accession>A0AAD6D5U9</accession>
<gene>
    <name evidence="4" type="ORF">N7494_000455</name>
</gene>
<evidence type="ECO:0008006" key="6">
    <source>
        <dbReference type="Google" id="ProtNLM"/>
    </source>
</evidence>
<protein>
    <recommendedName>
        <fullName evidence="6">Ankyrin repeat protein</fullName>
    </recommendedName>
</protein>
<sequence>MSTEVALRTCFSSTLSQRNVEGFLDVLKLMNAQIDLPDTLGRTMLWYAVNMRDHEKVKFSMKCGADSGVADSENVTPLHVALMQGEFIDEIIARMLLRARPTTSISEILQDGQSVDQLFLDHSKNPDNANALRLLLELGADVNALNSERETPLMQAVRYGDLKVISILLEQDNVNLYAKGRYGHTALHIATIDGHLGALDLLLSSERLDVNCPDRCGNSAFWLSVELGRDGISERFLIDRRLEVNARGGHTKARWQTTALFIACSRRNIQIVSSILAATQVPRVDPNIQGDGRKSPLGIAAYQGTYELVKMLLSADGIRINAVDEEEDDPLWLALQRHELSVVDLFLEDSRLDLNCQNNRLGIRTSLLQLVRAILPLIKRLLEIRGARLDARNQKNESALEVAHQLYHRRISQILVDVGATNH</sequence>
<dbReference type="Proteomes" id="UP001220324">
    <property type="component" value="Unassembled WGS sequence"/>
</dbReference>
<evidence type="ECO:0000256" key="3">
    <source>
        <dbReference type="PROSITE-ProRule" id="PRU00023"/>
    </source>
</evidence>
<dbReference type="PROSITE" id="PS50297">
    <property type="entry name" value="ANK_REP_REGION"/>
    <property type="match status" value="1"/>
</dbReference>
<keyword evidence="5" id="KW-1185">Reference proteome</keyword>
<dbReference type="PANTHER" id="PTHR24198:SF165">
    <property type="entry name" value="ANKYRIN REPEAT-CONTAINING PROTEIN-RELATED"/>
    <property type="match status" value="1"/>
</dbReference>
<organism evidence="4 5">
    <name type="scientific">Penicillium frequentans</name>
    <dbReference type="NCBI Taxonomy" id="3151616"/>
    <lineage>
        <taxon>Eukaryota</taxon>
        <taxon>Fungi</taxon>
        <taxon>Dikarya</taxon>
        <taxon>Ascomycota</taxon>
        <taxon>Pezizomycotina</taxon>
        <taxon>Eurotiomycetes</taxon>
        <taxon>Eurotiomycetidae</taxon>
        <taxon>Eurotiales</taxon>
        <taxon>Aspergillaceae</taxon>
        <taxon>Penicillium</taxon>
    </lineage>
</organism>
<dbReference type="PROSITE" id="PS50088">
    <property type="entry name" value="ANK_REPEAT"/>
    <property type="match status" value="1"/>
</dbReference>
<dbReference type="InterPro" id="IPR002110">
    <property type="entry name" value="Ankyrin_rpt"/>
</dbReference>